<name>A0A1F6N4G5_9BACT</name>
<keyword evidence="5 9" id="KW-0520">NAD</keyword>
<dbReference type="InterPro" id="IPR001557">
    <property type="entry name" value="L-lactate/malate_DH"/>
</dbReference>
<feature type="active site" description="Proton acceptor" evidence="8">
    <location>
        <position position="180"/>
    </location>
</feature>
<dbReference type="Pfam" id="PF02866">
    <property type="entry name" value="Ldh_1_C"/>
    <property type="match status" value="1"/>
</dbReference>
<evidence type="ECO:0000256" key="2">
    <source>
        <dbReference type="ARBA" id="ARBA00006054"/>
    </source>
</evidence>
<dbReference type="PANTHER" id="PTHR43128:SF16">
    <property type="entry name" value="L-LACTATE DEHYDROGENASE"/>
    <property type="match status" value="1"/>
</dbReference>
<dbReference type="PIRSF" id="PIRSF000102">
    <property type="entry name" value="Lac_mal_DH"/>
    <property type="match status" value="1"/>
</dbReference>
<dbReference type="InterPro" id="IPR015955">
    <property type="entry name" value="Lactate_DH/Glyco_Ohase_4_C"/>
</dbReference>
<dbReference type="NCBIfam" id="TIGR01771">
    <property type="entry name" value="L-LDH-NAD"/>
    <property type="match status" value="1"/>
</dbReference>
<comment type="pathway">
    <text evidence="1">Fermentation; pyruvate fermentation to lactate; (S)-lactate from pyruvate: step 1/1.</text>
</comment>
<evidence type="ECO:0000259" key="11">
    <source>
        <dbReference type="Pfam" id="PF00056"/>
    </source>
</evidence>
<dbReference type="InterPro" id="IPR011304">
    <property type="entry name" value="L-lactate_DH"/>
</dbReference>
<dbReference type="PANTHER" id="PTHR43128">
    <property type="entry name" value="L-2-HYDROXYCARBOXYLATE DEHYDROGENASE (NAD(P)(+))"/>
    <property type="match status" value="1"/>
</dbReference>
<evidence type="ECO:0000256" key="8">
    <source>
        <dbReference type="PIRSR" id="PIRSR000102-1"/>
    </source>
</evidence>
<accession>A0A1F6N4G5</accession>
<comment type="caution">
    <text evidence="13">The sequence shown here is derived from an EMBL/GenBank/DDBJ whole genome shotgun (WGS) entry which is preliminary data.</text>
</comment>
<dbReference type="InterPro" id="IPR022383">
    <property type="entry name" value="Lactate/malate_DH_C"/>
</dbReference>
<dbReference type="UniPathway" id="UPA00554">
    <property type="reaction ID" value="UER00611"/>
</dbReference>
<evidence type="ECO:0000256" key="4">
    <source>
        <dbReference type="ARBA" id="ARBA00023002"/>
    </source>
</evidence>
<evidence type="ECO:0000259" key="12">
    <source>
        <dbReference type="Pfam" id="PF02866"/>
    </source>
</evidence>
<evidence type="ECO:0000256" key="10">
    <source>
        <dbReference type="RuleBase" id="RU003369"/>
    </source>
</evidence>
<dbReference type="InterPro" id="IPR036291">
    <property type="entry name" value="NAD(P)-bd_dom_sf"/>
</dbReference>
<feature type="binding site" evidence="9">
    <location>
        <begin position="15"/>
        <end position="20"/>
    </location>
    <ligand>
        <name>NAD(+)</name>
        <dbReference type="ChEBI" id="CHEBI:57540"/>
    </ligand>
</feature>
<evidence type="ECO:0000256" key="3">
    <source>
        <dbReference type="ARBA" id="ARBA00012967"/>
    </source>
</evidence>
<dbReference type="SUPFAM" id="SSF56327">
    <property type="entry name" value="LDH C-terminal domain-like"/>
    <property type="match status" value="1"/>
</dbReference>
<dbReference type="SUPFAM" id="SSF51735">
    <property type="entry name" value="NAD(P)-binding Rossmann-fold domains"/>
    <property type="match status" value="1"/>
</dbReference>
<dbReference type="GO" id="GO:0006096">
    <property type="term" value="P:glycolytic process"/>
    <property type="evidence" value="ECO:0007669"/>
    <property type="project" value="UniProtKB-UniRule"/>
</dbReference>
<protein>
    <recommendedName>
        <fullName evidence="3 7">L-lactate dehydrogenase</fullName>
        <ecNumber evidence="3 7">1.1.1.27</ecNumber>
    </recommendedName>
</protein>
<comment type="similarity">
    <text evidence="2">Belongs to the LDH/MDH superfamily. LDH family.</text>
</comment>
<evidence type="ECO:0000256" key="5">
    <source>
        <dbReference type="ARBA" id="ARBA00023027"/>
    </source>
</evidence>
<sequence>MDNKKPLATKIAIIGAGSVGSTIAYVATLKNLAAEISLIDINVKKEEGEVMDIADGMCFVETGCVKGTDFASARDADIIVYTAGAPQAPGETRLDLATKNRNILKSVFKKIARFKNTAIVIIVANPVDALTAEAIRLTQLPRGRVFGTGTALDTARLRTELSHLFKISAQNVHGFVLGEHGNSEFVAWSSVTIGGIPTAKLKLLTAHARTEIETRVRQEAYEIISRKNATFYGIGLITADIIEAVLFDQKKILPISILVENWNDVDNIVLGVPAILGRAGVEKIWPLILSKQEQKKLTASAAMLKKYEV</sequence>
<dbReference type="AlphaFoldDB" id="A0A1F6N4G5"/>
<gene>
    <name evidence="13" type="ORF">A2983_00680</name>
</gene>
<dbReference type="Proteomes" id="UP000177040">
    <property type="component" value="Unassembled WGS sequence"/>
</dbReference>
<feature type="binding site" evidence="9">
    <location>
        <position position="40"/>
    </location>
    <ligand>
        <name>NAD(+)</name>
        <dbReference type="ChEBI" id="CHEBI:57540"/>
    </ligand>
</feature>
<feature type="binding site" evidence="9">
    <location>
        <position position="100"/>
    </location>
    <ligand>
        <name>NAD(+)</name>
        <dbReference type="ChEBI" id="CHEBI:57540"/>
    </ligand>
</feature>
<dbReference type="Gene3D" id="3.40.50.720">
    <property type="entry name" value="NAD(P)-binding Rossmann-like Domain"/>
    <property type="match status" value="1"/>
</dbReference>
<evidence type="ECO:0000256" key="7">
    <source>
        <dbReference type="NCBIfam" id="TIGR01771"/>
    </source>
</evidence>
<dbReference type="EMBL" id="MFQH01000001">
    <property type="protein sequence ID" value="OGH78895.1"/>
    <property type="molecule type" value="Genomic_DNA"/>
</dbReference>
<evidence type="ECO:0000313" key="13">
    <source>
        <dbReference type="EMBL" id="OGH78895.1"/>
    </source>
</evidence>
<dbReference type="InterPro" id="IPR018177">
    <property type="entry name" value="L-lactate_DH_AS"/>
</dbReference>
<evidence type="ECO:0000313" key="14">
    <source>
        <dbReference type="Proteomes" id="UP000177040"/>
    </source>
</evidence>
<keyword evidence="4 10" id="KW-0560">Oxidoreductase</keyword>
<evidence type="ECO:0000256" key="6">
    <source>
        <dbReference type="ARBA" id="ARBA00049258"/>
    </source>
</evidence>
<dbReference type="Pfam" id="PF00056">
    <property type="entry name" value="Ldh_1_N"/>
    <property type="match status" value="1"/>
</dbReference>
<comment type="catalytic activity">
    <reaction evidence="6">
        <text>(S)-lactate + NAD(+) = pyruvate + NADH + H(+)</text>
        <dbReference type="Rhea" id="RHEA:23444"/>
        <dbReference type="ChEBI" id="CHEBI:15361"/>
        <dbReference type="ChEBI" id="CHEBI:15378"/>
        <dbReference type="ChEBI" id="CHEBI:16651"/>
        <dbReference type="ChEBI" id="CHEBI:57540"/>
        <dbReference type="ChEBI" id="CHEBI:57945"/>
        <dbReference type="EC" id="1.1.1.27"/>
    </reaction>
</comment>
<dbReference type="GO" id="GO:0004459">
    <property type="term" value="F:L-lactate dehydrogenase (NAD+) activity"/>
    <property type="evidence" value="ECO:0007669"/>
    <property type="project" value="UniProtKB-UniRule"/>
</dbReference>
<dbReference type="InterPro" id="IPR001236">
    <property type="entry name" value="Lactate/malate_DH_N"/>
</dbReference>
<reference evidence="13 14" key="1">
    <citation type="journal article" date="2016" name="Nat. Commun.">
        <title>Thousands of microbial genomes shed light on interconnected biogeochemical processes in an aquifer system.</title>
        <authorList>
            <person name="Anantharaman K."/>
            <person name="Brown C.T."/>
            <person name="Hug L.A."/>
            <person name="Sharon I."/>
            <person name="Castelle C.J."/>
            <person name="Probst A.J."/>
            <person name="Thomas B.C."/>
            <person name="Singh A."/>
            <person name="Wilkins M.J."/>
            <person name="Karaoz U."/>
            <person name="Brodie E.L."/>
            <person name="Williams K.H."/>
            <person name="Hubbard S.S."/>
            <person name="Banfield J.F."/>
        </authorList>
    </citation>
    <scope>NUCLEOTIDE SEQUENCE [LARGE SCALE GENOMIC DNA]</scope>
</reference>
<dbReference type="EC" id="1.1.1.27" evidence="3 7"/>
<dbReference type="GO" id="GO:0005737">
    <property type="term" value="C:cytoplasm"/>
    <property type="evidence" value="ECO:0007669"/>
    <property type="project" value="UniProtKB-UniRule"/>
</dbReference>
<dbReference type="PRINTS" id="PR00086">
    <property type="entry name" value="LLDHDRGNASE"/>
</dbReference>
<evidence type="ECO:0000256" key="9">
    <source>
        <dbReference type="PIRSR" id="PIRSR000102-3"/>
    </source>
</evidence>
<evidence type="ECO:0000256" key="1">
    <source>
        <dbReference type="ARBA" id="ARBA00004843"/>
    </source>
</evidence>
<dbReference type="Gene3D" id="3.90.110.10">
    <property type="entry name" value="Lactate dehydrogenase/glycoside hydrolase, family 4, C-terminal"/>
    <property type="match status" value="1"/>
</dbReference>
<feature type="domain" description="Lactate/malate dehydrogenase C-terminal" evidence="12">
    <location>
        <begin position="150"/>
        <end position="306"/>
    </location>
</feature>
<organism evidence="13 14">
    <name type="scientific">Candidatus Magasanikbacteria bacterium RIFCSPLOWO2_01_FULL_40_15</name>
    <dbReference type="NCBI Taxonomy" id="1798686"/>
    <lineage>
        <taxon>Bacteria</taxon>
        <taxon>Candidatus Magasanikiibacteriota</taxon>
    </lineage>
</organism>
<dbReference type="PROSITE" id="PS00064">
    <property type="entry name" value="L_LDH"/>
    <property type="match status" value="1"/>
</dbReference>
<feature type="binding site" evidence="9">
    <location>
        <begin position="123"/>
        <end position="125"/>
    </location>
    <ligand>
        <name>NAD(+)</name>
        <dbReference type="ChEBI" id="CHEBI:57540"/>
    </ligand>
</feature>
<proteinExistence type="inferred from homology"/>
<feature type="domain" description="Lactate/malate dehydrogenase N-terminal" evidence="11">
    <location>
        <begin position="9"/>
        <end position="147"/>
    </location>
</feature>
<dbReference type="GO" id="GO:0006089">
    <property type="term" value="P:lactate metabolic process"/>
    <property type="evidence" value="ECO:0007669"/>
    <property type="project" value="TreeGrafter"/>
</dbReference>